<sequence>MASSYFLIEPQVGRAQDTSGPFTISQVITGETSFIVDAVNTTLSGSLNGITGGTANGSTTVVVQTNSPTGYTMDIAFYNNGTSQTMLGEVTDSSSIIDYPASSSEPTFLFSTASTAALFAYTVSAADSSDLDQSFLDNGSACNTGSGYTADRCWMEPATTTFQIIDRTTDAVTGATSTLHFRVYVPNNPSPGLVADTYTATATLTVAAQ</sequence>
<proteinExistence type="predicted"/>
<comment type="caution">
    <text evidence="1">The sequence shown here is derived from an EMBL/GenBank/DDBJ whole genome shotgun (WGS) entry which is preliminary data.</text>
</comment>
<evidence type="ECO:0000313" key="2">
    <source>
        <dbReference type="Proteomes" id="UP000177325"/>
    </source>
</evidence>
<evidence type="ECO:0008006" key="3">
    <source>
        <dbReference type="Google" id="ProtNLM"/>
    </source>
</evidence>
<organism evidence="1 2">
    <name type="scientific">Candidatus Kaiserbacteria bacterium RIFCSPLOWO2_12_FULL_45_26</name>
    <dbReference type="NCBI Taxonomy" id="1798525"/>
    <lineage>
        <taxon>Bacteria</taxon>
        <taxon>Candidatus Kaiseribacteriota</taxon>
    </lineage>
</organism>
<dbReference type="STRING" id="1798525.A3G90_04695"/>
<reference evidence="1 2" key="1">
    <citation type="journal article" date="2016" name="Nat. Commun.">
        <title>Thousands of microbial genomes shed light on interconnected biogeochemical processes in an aquifer system.</title>
        <authorList>
            <person name="Anantharaman K."/>
            <person name="Brown C.T."/>
            <person name="Hug L.A."/>
            <person name="Sharon I."/>
            <person name="Castelle C.J."/>
            <person name="Probst A.J."/>
            <person name="Thomas B.C."/>
            <person name="Singh A."/>
            <person name="Wilkins M.J."/>
            <person name="Karaoz U."/>
            <person name="Brodie E.L."/>
            <person name="Williams K.H."/>
            <person name="Hubbard S.S."/>
            <person name="Banfield J.F."/>
        </authorList>
    </citation>
    <scope>NUCLEOTIDE SEQUENCE [LARGE SCALE GENOMIC DNA]</scope>
</reference>
<dbReference type="Proteomes" id="UP000177325">
    <property type="component" value="Unassembled WGS sequence"/>
</dbReference>
<accession>A0A1F6FHJ2</accession>
<dbReference type="EMBL" id="MFMM01000001">
    <property type="protein sequence ID" value="OGG85321.1"/>
    <property type="molecule type" value="Genomic_DNA"/>
</dbReference>
<name>A0A1F6FHJ2_9BACT</name>
<evidence type="ECO:0000313" key="1">
    <source>
        <dbReference type="EMBL" id="OGG85321.1"/>
    </source>
</evidence>
<protein>
    <recommendedName>
        <fullName evidence="3">Spore coat protein U domain-containing protein</fullName>
    </recommendedName>
</protein>
<gene>
    <name evidence="1" type="ORF">A3G90_04695</name>
</gene>
<dbReference type="AlphaFoldDB" id="A0A1F6FHJ2"/>